<evidence type="ECO:0000313" key="3">
    <source>
        <dbReference type="Proteomes" id="UP001066276"/>
    </source>
</evidence>
<keyword evidence="3" id="KW-1185">Reference proteome</keyword>
<organism evidence="2 3">
    <name type="scientific">Pleurodeles waltl</name>
    <name type="common">Iberian ribbed newt</name>
    <dbReference type="NCBI Taxonomy" id="8319"/>
    <lineage>
        <taxon>Eukaryota</taxon>
        <taxon>Metazoa</taxon>
        <taxon>Chordata</taxon>
        <taxon>Craniata</taxon>
        <taxon>Vertebrata</taxon>
        <taxon>Euteleostomi</taxon>
        <taxon>Amphibia</taxon>
        <taxon>Batrachia</taxon>
        <taxon>Caudata</taxon>
        <taxon>Salamandroidea</taxon>
        <taxon>Salamandridae</taxon>
        <taxon>Pleurodelinae</taxon>
        <taxon>Pleurodeles</taxon>
    </lineage>
</organism>
<feature type="region of interest" description="Disordered" evidence="1">
    <location>
        <begin position="68"/>
        <end position="111"/>
    </location>
</feature>
<comment type="caution">
    <text evidence="2">The sequence shown here is derived from an EMBL/GenBank/DDBJ whole genome shotgun (WGS) entry which is preliminary data.</text>
</comment>
<dbReference type="EMBL" id="JANPWB010000015">
    <property type="protein sequence ID" value="KAJ1089503.1"/>
    <property type="molecule type" value="Genomic_DNA"/>
</dbReference>
<dbReference type="AlphaFoldDB" id="A0AAV7LKS1"/>
<evidence type="ECO:0000313" key="2">
    <source>
        <dbReference type="EMBL" id="KAJ1089503.1"/>
    </source>
</evidence>
<reference evidence="2" key="1">
    <citation type="journal article" date="2022" name="bioRxiv">
        <title>Sequencing and chromosome-scale assembly of the giantPleurodeles waltlgenome.</title>
        <authorList>
            <person name="Brown T."/>
            <person name="Elewa A."/>
            <person name="Iarovenko S."/>
            <person name="Subramanian E."/>
            <person name="Araus A.J."/>
            <person name="Petzold A."/>
            <person name="Susuki M."/>
            <person name="Suzuki K.-i.T."/>
            <person name="Hayashi T."/>
            <person name="Toyoda A."/>
            <person name="Oliveira C."/>
            <person name="Osipova E."/>
            <person name="Leigh N.D."/>
            <person name="Simon A."/>
            <person name="Yun M.H."/>
        </authorList>
    </citation>
    <scope>NUCLEOTIDE SEQUENCE</scope>
    <source>
        <strain evidence="2">20211129_DDA</strain>
        <tissue evidence="2">Liver</tissue>
    </source>
</reference>
<feature type="compositionally biased region" description="Pro residues" evidence="1">
    <location>
        <begin position="34"/>
        <end position="48"/>
    </location>
</feature>
<feature type="region of interest" description="Disordered" evidence="1">
    <location>
        <begin position="14"/>
        <end position="54"/>
    </location>
</feature>
<evidence type="ECO:0000256" key="1">
    <source>
        <dbReference type="SAM" id="MobiDB-lite"/>
    </source>
</evidence>
<name>A0AAV7LKS1_PLEWA</name>
<protein>
    <submittedName>
        <fullName evidence="2">Uncharacterized protein</fullName>
    </submittedName>
</protein>
<sequence>MEARAQLCVDSVAGAVAGRPHPTTTLQGMDGGGRPPPMAAEGPGPPPSGLQHGRVSWSKRMSAMVAGSPVGQACGAPPQTRSRMPDGAIGSYEGGTSFSARSGPRRSWTVG</sequence>
<dbReference type="Proteomes" id="UP001066276">
    <property type="component" value="Chromosome 11"/>
</dbReference>
<gene>
    <name evidence="2" type="ORF">NDU88_002654</name>
</gene>
<proteinExistence type="predicted"/>
<accession>A0AAV7LKS1</accession>